<dbReference type="InterPro" id="IPR012338">
    <property type="entry name" value="Beta-lactam/transpept-like"/>
</dbReference>
<sequence length="112" mass="12108">MTRLLGLIWRNEAAPSAACADVRRWMGLQLWPHRLRAGFPDDGIQVAGKTGTLPAVGNEVGVVEYPDGGRYAVAVFTRAEDTRSRVPERDAFIGFAAAEAIRWLRVTAAAAG</sequence>
<dbReference type="EMBL" id="BAAAZN010000030">
    <property type="protein sequence ID" value="GAA3584821.1"/>
    <property type="molecule type" value="Genomic_DNA"/>
</dbReference>
<organism evidence="2 3">
    <name type="scientific">Amycolatopsis ultiminotia</name>
    <dbReference type="NCBI Taxonomy" id="543629"/>
    <lineage>
        <taxon>Bacteria</taxon>
        <taxon>Bacillati</taxon>
        <taxon>Actinomycetota</taxon>
        <taxon>Actinomycetes</taxon>
        <taxon>Pseudonocardiales</taxon>
        <taxon>Pseudonocardiaceae</taxon>
        <taxon>Amycolatopsis</taxon>
    </lineage>
</organism>
<dbReference type="RefSeq" id="WP_344868896.1">
    <property type="nucleotide sequence ID" value="NZ_BAAAZN010000030.1"/>
</dbReference>
<evidence type="ECO:0000313" key="2">
    <source>
        <dbReference type="EMBL" id="GAA3584821.1"/>
    </source>
</evidence>
<gene>
    <name evidence="2" type="ORF">GCM10022222_81830</name>
</gene>
<evidence type="ECO:0000313" key="3">
    <source>
        <dbReference type="Proteomes" id="UP001500689"/>
    </source>
</evidence>
<dbReference type="Proteomes" id="UP001500689">
    <property type="component" value="Unassembled WGS sequence"/>
</dbReference>
<name>A0ABP6YLV0_9PSEU</name>
<feature type="domain" description="Beta-lactamase class A catalytic" evidence="1">
    <location>
        <begin position="1"/>
        <end position="77"/>
    </location>
</feature>
<dbReference type="Pfam" id="PF13354">
    <property type="entry name" value="Beta-lactamase2"/>
    <property type="match status" value="1"/>
</dbReference>
<proteinExistence type="predicted"/>
<dbReference type="PANTHER" id="PTHR35333">
    <property type="entry name" value="BETA-LACTAMASE"/>
    <property type="match status" value="1"/>
</dbReference>
<dbReference type="InterPro" id="IPR000871">
    <property type="entry name" value="Beta-lactam_class-A"/>
</dbReference>
<dbReference type="PANTHER" id="PTHR35333:SF3">
    <property type="entry name" value="BETA-LACTAMASE-TYPE TRANSPEPTIDASE FOLD CONTAINING PROTEIN"/>
    <property type="match status" value="1"/>
</dbReference>
<reference evidence="3" key="1">
    <citation type="journal article" date="2019" name="Int. J. Syst. Evol. Microbiol.">
        <title>The Global Catalogue of Microorganisms (GCM) 10K type strain sequencing project: providing services to taxonomists for standard genome sequencing and annotation.</title>
        <authorList>
            <consortium name="The Broad Institute Genomics Platform"/>
            <consortium name="The Broad Institute Genome Sequencing Center for Infectious Disease"/>
            <person name="Wu L."/>
            <person name="Ma J."/>
        </authorList>
    </citation>
    <scope>NUCLEOTIDE SEQUENCE [LARGE SCALE GENOMIC DNA]</scope>
    <source>
        <strain evidence="3">JCM 16898</strain>
    </source>
</reference>
<dbReference type="InterPro" id="IPR045155">
    <property type="entry name" value="Beta-lactam_cat"/>
</dbReference>
<dbReference type="Gene3D" id="3.40.710.10">
    <property type="entry name" value="DD-peptidase/beta-lactamase superfamily"/>
    <property type="match status" value="1"/>
</dbReference>
<protein>
    <recommendedName>
        <fullName evidence="1">Beta-lactamase class A catalytic domain-containing protein</fullName>
    </recommendedName>
</protein>
<evidence type="ECO:0000259" key="1">
    <source>
        <dbReference type="Pfam" id="PF13354"/>
    </source>
</evidence>
<keyword evidence="3" id="KW-1185">Reference proteome</keyword>
<accession>A0ABP6YLV0</accession>
<dbReference type="SUPFAM" id="SSF56601">
    <property type="entry name" value="beta-lactamase/transpeptidase-like"/>
    <property type="match status" value="1"/>
</dbReference>
<comment type="caution">
    <text evidence="2">The sequence shown here is derived from an EMBL/GenBank/DDBJ whole genome shotgun (WGS) entry which is preliminary data.</text>
</comment>